<dbReference type="InterPro" id="IPR006665">
    <property type="entry name" value="OmpA-like"/>
</dbReference>
<reference evidence="4" key="1">
    <citation type="submission" date="2022-10" db="EMBL/GenBank/DDBJ databases">
        <title>The WGS of Solirubrobacter ginsenosidimutans DSM 21036.</title>
        <authorList>
            <person name="Jiang Z."/>
        </authorList>
    </citation>
    <scope>NUCLEOTIDE SEQUENCE</scope>
    <source>
        <strain evidence="4">DSM 21036</strain>
    </source>
</reference>
<evidence type="ECO:0000313" key="5">
    <source>
        <dbReference type="Proteomes" id="UP001149140"/>
    </source>
</evidence>
<dbReference type="EMBL" id="JAPDOD010000014">
    <property type="protein sequence ID" value="MDA0161806.1"/>
    <property type="molecule type" value="Genomic_DNA"/>
</dbReference>
<feature type="compositionally biased region" description="Pro residues" evidence="2">
    <location>
        <begin position="511"/>
        <end position="522"/>
    </location>
</feature>
<dbReference type="RefSeq" id="WP_270041023.1">
    <property type="nucleotide sequence ID" value="NZ_JAPDOD010000014.1"/>
</dbReference>
<evidence type="ECO:0000313" key="4">
    <source>
        <dbReference type="EMBL" id="MDA0161806.1"/>
    </source>
</evidence>
<dbReference type="GO" id="GO:0016020">
    <property type="term" value="C:membrane"/>
    <property type="evidence" value="ECO:0007669"/>
    <property type="project" value="UniProtKB-UniRule"/>
</dbReference>
<dbReference type="Proteomes" id="UP001149140">
    <property type="component" value="Unassembled WGS sequence"/>
</dbReference>
<proteinExistence type="predicted"/>
<organism evidence="4 5">
    <name type="scientific">Solirubrobacter ginsenosidimutans</name>
    <dbReference type="NCBI Taxonomy" id="490573"/>
    <lineage>
        <taxon>Bacteria</taxon>
        <taxon>Bacillati</taxon>
        <taxon>Actinomycetota</taxon>
        <taxon>Thermoleophilia</taxon>
        <taxon>Solirubrobacterales</taxon>
        <taxon>Solirubrobacteraceae</taxon>
        <taxon>Solirubrobacter</taxon>
    </lineage>
</organism>
<evidence type="ECO:0000256" key="2">
    <source>
        <dbReference type="SAM" id="MobiDB-lite"/>
    </source>
</evidence>
<name>A0A9X3S367_9ACTN</name>
<feature type="domain" description="OmpA-like" evidence="3">
    <location>
        <begin position="262"/>
        <end position="387"/>
    </location>
</feature>
<feature type="compositionally biased region" description="Low complexity" evidence="2">
    <location>
        <begin position="498"/>
        <end position="510"/>
    </location>
</feature>
<keyword evidence="5" id="KW-1185">Reference proteome</keyword>
<dbReference type="InterPro" id="IPR036737">
    <property type="entry name" value="OmpA-like_sf"/>
</dbReference>
<dbReference type="Gene3D" id="3.30.1330.60">
    <property type="entry name" value="OmpA-like domain"/>
    <property type="match status" value="1"/>
</dbReference>
<protein>
    <recommendedName>
        <fullName evidence="3">OmpA-like domain-containing protein</fullName>
    </recommendedName>
</protein>
<evidence type="ECO:0000256" key="1">
    <source>
        <dbReference type="PROSITE-ProRule" id="PRU00473"/>
    </source>
</evidence>
<dbReference type="PROSITE" id="PS51123">
    <property type="entry name" value="OMPA_2"/>
    <property type="match status" value="1"/>
</dbReference>
<accession>A0A9X3S367</accession>
<sequence length="522" mass="54225">MSTEQQHAEQLTETAAPAAAVSEAAGPLPIPQRMLALQQKVGNAAFGRMVARWAQSNGRTLARDEIPTEAEIKEADDWAAEGVRRGTDLTPGAGGAGLNNAPGGFDATYDPAAGELTIIMRCGVEFVDGISAAGVARPGLEKALADANALPTEIERQTRLAAFRWPAGDTAPEKTQFMTDVETTIEPFWSGQHEFFLRKKGWSWLGSTVKVDIQVAAKSAMPTSHMTIKPVKIPADVSLGANVEPGAQTNARDQVMNVTSNTGASGSFLNHKVTFGVNQDAVVGGQATKLQKVIDTFKGAETSPGVADARSIQTPVVLTGRASATGDPAANQALSERRAAHVADFMRDHGFVNVTTRVSDSGVGDTTATGGEVENDRRVDIVIGSGGTQNTLQHEFGHAFGLGDEYASTPLVSPGQTPAQGTPAMGDTATHDNLVKNMVDSGGVPLKGAVCEPTDSIMSVGNVVRPQHYSTFHAALEQITAQSPWALGTHTAKNDPLPGSAGAASSGPGDFPAPTPGDPVAV</sequence>
<evidence type="ECO:0000259" key="3">
    <source>
        <dbReference type="PROSITE" id="PS51123"/>
    </source>
</evidence>
<dbReference type="SUPFAM" id="SSF103088">
    <property type="entry name" value="OmpA-like"/>
    <property type="match status" value="1"/>
</dbReference>
<gene>
    <name evidence="4" type="ORF">OM076_16150</name>
</gene>
<keyword evidence="1" id="KW-0472">Membrane</keyword>
<dbReference type="AlphaFoldDB" id="A0A9X3S367"/>
<feature type="region of interest" description="Disordered" evidence="2">
    <location>
        <begin position="489"/>
        <end position="522"/>
    </location>
</feature>
<comment type="caution">
    <text evidence="4">The sequence shown here is derived from an EMBL/GenBank/DDBJ whole genome shotgun (WGS) entry which is preliminary data.</text>
</comment>